<dbReference type="GO" id="GO:0006164">
    <property type="term" value="P:purine nucleotide biosynthetic process"/>
    <property type="evidence" value="ECO:0007669"/>
    <property type="project" value="UniProtKB-KW"/>
</dbReference>
<keyword evidence="11" id="KW-0411">Iron-sulfur</keyword>
<dbReference type="EC" id="2.4.2.14" evidence="3 8"/>
<dbReference type="InterPro" id="IPR029055">
    <property type="entry name" value="Ntn_hydrolases_N"/>
</dbReference>
<dbReference type="AlphaFoldDB" id="A0AAV9J0F7"/>
<sequence length="476" mass="51490">MGFRDECGVVGVIMSPSRPPSDYPARLAYFALHSLQHRGQEGAGIVVAEPTAGADGAGALRDMKGLGLVAEVFTDRELMRTSAVAAVGHVRYSTAGEKNVRNVQPFTATVRGEQVAIAHNGNLTNANALKRELETRGTIFSTSSDTEVILHLMAQSVYGGSGDTQARLTDALGHVEGAYALCVLTLRELFAVRDPRGFRPLVLGRIASGEPAWMVASESCALDMVGAEVVREVEPGELIAIDRVTGSLRSLFPFPRQQRKACIFEHIYFSRANSDVFGRSVYMSRYRFGELLARSSPIPGGADYVLPVPDSGVAAALGFSAASGIPFQMGIMRSQYVGRTFIQPTQEIRDAGVKLKLSPVRCMIADKRVVVVDDSVVRGTTSRKIVRLLRGAGAKEVHLRIACPPIIGSCYYGVDTPNREELISFRLPADQQVCEWIGADSLGFLSLEAMQEFLGDEADDFCYGCFTGKYPVLPVD</sequence>
<keyword evidence="5 8" id="KW-0808">Transferase</keyword>
<evidence type="ECO:0000256" key="3">
    <source>
        <dbReference type="ARBA" id="ARBA00011941"/>
    </source>
</evidence>
<dbReference type="PROSITE" id="PS51278">
    <property type="entry name" value="GATASE_TYPE_2"/>
    <property type="match status" value="1"/>
</dbReference>
<keyword evidence="4 8" id="KW-0328">Glycosyltransferase</keyword>
<evidence type="ECO:0000256" key="10">
    <source>
        <dbReference type="PIRSR" id="PIRSR000485-2"/>
    </source>
</evidence>
<comment type="cofactor">
    <cofactor evidence="11">
        <name>[4Fe-4S] cluster</name>
        <dbReference type="ChEBI" id="CHEBI:49883"/>
    </cofactor>
    <text evidence="11">Binds 1 [4Fe-4S] cluster per subunit.</text>
</comment>
<keyword evidence="10" id="KW-0479">Metal-binding</keyword>
<dbReference type="CDD" id="cd06223">
    <property type="entry name" value="PRTases_typeI"/>
    <property type="match status" value="1"/>
</dbReference>
<feature type="active site" description="Nucleophile" evidence="9">
    <location>
        <position position="7"/>
    </location>
</feature>
<dbReference type="InterPro" id="IPR017932">
    <property type="entry name" value="GATase_2_dom"/>
</dbReference>
<dbReference type="SUPFAM" id="SSF56235">
    <property type="entry name" value="N-terminal nucleophile aminohydrolases (Ntn hydrolases)"/>
    <property type="match status" value="1"/>
</dbReference>
<comment type="similarity">
    <text evidence="2 8">In the C-terminal section; belongs to the purine/pyrimidine phosphoribosyltransferase family.</text>
</comment>
<dbReference type="GO" id="GO:0009113">
    <property type="term" value="P:purine nucleobase biosynthetic process"/>
    <property type="evidence" value="ECO:0007669"/>
    <property type="project" value="InterPro"/>
</dbReference>
<evidence type="ECO:0000256" key="11">
    <source>
        <dbReference type="PIRSR" id="PIRSR000485-3"/>
    </source>
</evidence>
<name>A0AAV9J0F7_CYACA</name>
<dbReference type="InterPro" id="IPR035584">
    <property type="entry name" value="PurF_N"/>
</dbReference>
<comment type="cofactor">
    <cofactor evidence="10">
        <name>Mg(2+)</name>
        <dbReference type="ChEBI" id="CHEBI:18420"/>
    </cofactor>
    <text evidence="10">Binds 1 Mg(2+) ion per subunit.</text>
</comment>
<proteinExistence type="inferred from homology"/>
<evidence type="ECO:0000256" key="9">
    <source>
        <dbReference type="PIRSR" id="PIRSR000485-1"/>
    </source>
</evidence>
<keyword evidence="7" id="KW-0315">Glutamine amidotransferase</keyword>
<keyword evidence="6 8" id="KW-0658">Purine biosynthesis</keyword>
<dbReference type="SUPFAM" id="SSF53271">
    <property type="entry name" value="PRTase-like"/>
    <property type="match status" value="1"/>
</dbReference>
<dbReference type="Gene3D" id="3.60.20.10">
    <property type="entry name" value="Glutamine Phosphoribosylpyrophosphate, subunit 1, domain 1"/>
    <property type="match status" value="1"/>
</dbReference>
<protein>
    <recommendedName>
        <fullName evidence="3 8">Amidophosphoribosyltransferase</fullName>
        <shortName evidence="8">ATase</shortName>
        <ecNumber evidence="3 8">2.4.2.14</ecNumber>
    </recommendedName>
    <alternativeName>
        <fullName evidence="8">Glutamine phosphoribosylpyrophosphate amidotransferase</fullName>
    </alternativeName>
</protein>
<dbReference type="EMBL" id="JANCYW010000014">
    <property type="protein sequence ID" value="KAK4537814.1"/>
    <property type="molecule type" value="Genomic_DNA"/>
</dbReference>
<dbReference type="GO" id="GO:0051536">
    <property type="term" value="F:iron-sulfur cluster binding"/>
    <property type="evidence" value="ECO:0007669"/>
    <property type="project" value="UniProtKB-KW"/>
</dbReference>
<feature type="binding site" evidence="11">
    <location>
        <position position="262"/>
    </location>
    <ligand>
        <name>[4Fe-4S] cluster</name>
        <dbReference type="ChEBI" id="CHEBI:49883"/>
    </ligand>
</feature>
<accession>A0AAV9J0F7</accession>
<dbReference type="InterPro" id="IPR000836">
    <property type="entry name" value="PRTase_dom"/>
</dbReference>
<keyword evidence="11" id="KW-0408">Iron</keyword>
<feature type="binding site" evidence="11">
    <location>
        <position position="410"/>
    </location>
    <ligand>
        <name>[4Fe-4S] cluster</name>
        <dbReference type="ChEBI" id="CHEBI:49883"/>
    </ligand>
</feature>
<dbReference type="GO" id="GO:0046872">
    <property type="term" value="F:metal ion binding"/>
    <property type="evidence" value="ECO:0007669"/>
    <property type="project" value="UniProtKB-KW"/>
</dbReference>
<evidence type="ECO:0000256" key="1">
    <source>
        <dbReference type="ARBA" id="ARBA00005209"/>
    </source>
</evidence>
<evidence type="ECO:0000259" key="12">
    <source>
        <dbReference type="PROSITE" id="PS51278"/>
    </source>
</evidence>
<dbReference type="InterPro" id="IPR005854">
    <property type="entry name" value="PurF"/>
</dbReference>
<feature type="binding site" evidence="10">
    <location>
        <position position="311"/>
    </location>
    <ligand>
        <name>Mg(2+)</name>
        <dbReference type="ChEBI" id="CHEBI:18420"/>
    </ligand>
</feature>
<evidence type="ECO:0000313" key="14">
    <source>
        <dbReference type="Proteomes" id="UP001301350"/>
    </source>
</evidence>
<dbReference type="InterPro" id="IPR029057">
    <property type="entry name" value="PRTase-like"/>
</dbReference>
<reference evidence="13 14" key="1">
    <citation type="submission" date="2022-07" db="EMBL/GenBank/DDBJ databases">
        <title>Genome-wide signatures of adaptation to extreme environments.</title>
        <authorList>
            <person name="Cho C.H."/>
            <person name="Yoon H.S."/>
        </authorList>
    </citation>
    <scope>NUCLEOTIDE SEQUENCE [LARGE SCALE GENOMIC DNA]</scope>
    <source>
        <strain evidence="13 14">DBV 063 E5</strain>
    </source>
</reference>
<dbReference type="Proteomes" id="UP001301350">
    <property type="component" value="Unassembled WGS sequence"/>
</dbReference>
<evidence type="ECO:0000256" key="8">
    <source>
        <dbReference type="PIRNR" id="PIRNR000485"/>
    </source>
</evidence>
<dbReference type="CDD" id="cd00715">
    <property type="entry name" value="GPATase_N"/>
    <property type="match status" value="1"/>
</dbReference>
<gene>
    <name evidence="13" type="ORF">CDCA_CDCA14G3839</name>
</gene>
<comment type="caution">
    <text evidence="13">The sequence shown here is derived from an EMBL/GenBank/DDBJ whole genome shotgun (WGS) entry which is preliminary data.</text>
</comment>
<evidence type="ECO:0000256" key="2">
    <source>
        <dbReference type="ARBA" id="ARBA00010138"/>
    </source>
</evidence>
<dbReference type="NCBIfam" id="TIGR01134">
    <property type="entry name" value="purF"/>
    <property type="match status" value="1"/>
</dbReference>
<evidence type="ECO:0000313" key="13">
    <source>
        <dbReference type="EMBL" id="KAK4537814.1"/>
    </source>
</evidence>
<evidence type="ECO:0000256" key="6">
    <source>
        <dbReference type="ARBA" id="ARBA00022755"/>
    </source>
</evidence>
<keyword evidence="14" id="KW-1185">Reference proteome</keyword>
<comment type="catalytic activity">
    <reaction evidence="8">
        <text>5-phospho-beta-D-ribosylamine + L-glutamate + diphosphate = 5-phospho-alpha-D-ribose 1-diphosphate + L-glutamine + H2O</text>
        <dbReference type="Rhea" id="RHEA:14905"/>
        <dbReference type="ChEBI" id="CHEBI:15377"/>
        <dbReference type="ChEBI" id="CHEBI:29985"/>
        <dbReference type="ChEBI" id="CHEBI:33019"/>
        <dbReference type="ChEBI" id="CHEBI:58017"/>
        <dbReference type="ChEBI" id="CHEBI:58359"/>
        <dbReference type="ChEBI" id="CHEBI:58681"/>
        <dbReference type="EC" id="2.4.2.14"/>
    </reaction>
</comment>
<dbReference type="HAMAP" id="MF_01931">
    <property type="entry name" value="PurF"/>
    <property type="match status" value="1"/>
</dbReference>
<feature type="binding site" evidence="11">
    <location>
        <position position="462"/>
    </location>
    <ligand>
        <name>[4Fe-4S] cluster</name>
        <dbReference type="ChEBI" id="CHEBI:49883"/>
    </ligand>
</feature>
<evidence type="ECO:0000256" key="4">
    <source>
        <dbReference type="ARBA" id="ARBA00022676"/>
    </source>
</evidence>
<dbReference type="PANTHER" id="PTHR11907">
    <property type="entry name" value="AMIDOPHOSPHORIBOSYLTRANSFERASE"/>
    <property type="match status" value="1"/>
</dbReference>
<dbReference type="Pfam" id="PF13522">
    <property type="entry name" value="GATase_6"/>
    <property type="match status" value="1"/>
</dbReference>
<feature type="domain" description="Glutamine amidotransferase type-2" evidence="12">
    <location>
        <begin position="7"/>
        <end position="244"/>
    </location>
</feature>
<feature type="binding site" evidence="10">
    <location>
        <position position="373"/>
    </location>
    <ligand>
        <name>Mg(2+)</name>
        <dbReference type="ChEBI" id="CHEBI:18420"/>
    </ligand>
</feature>
<feature type="binding site" evidence="10">
    <location>
        <position position="374"/>
    </location>
    <ligand>
        <name>Mg(2+)</name>
        <dbReference type="ChEBI" id="CHEBI:18420"/>
    </ligand>
</feature>
<evidence type="ECO:0000256" key="5">
    <source>
        <dbReference type="ARBA" id="ARBA00022679"/>
    </source>
</evidence>
<dbReference type="Gene3D" id="3.40.50.2020">
    <property type="match status" value="1"/>
</dbReference>
<evidence type="ECO:0000256" key="7">
    <source>
        <dbReference type="ARBA" id="ARBA00022962"/>
    </source>
</evidence>
<feature type="binding site" evidence="11">
    <location>
        <position position="465"/>
    </location>
    <ligand>
        <name>[4Fe-4S] cluster</name>
        <dbReference type="ChEBI" id="CHEBI:49883"/>
    </ligand>
</feature>
<dbReference type="PIRSF" id="PIRSF000485">
    <property type="entry name" value="Amd_phspho_trans"/>
    <property type="match status" value="1"/>
</dbReference>
<comment type="pathway">
    <text evidence="1 8">Purine metabolism; IMP biosynthesis via de novo pathway; N(1)-(5-phospho-D-ribosyl)glycinamide from 5-phospho-alpha-D-ribose 1-diphosphate: step 1/2.</text>
</comment>
<organism evidence="13 14">
    <name type="scientific">Cyanidium caldarium</name>
    <name type="common">Red alga</name>
    <dbReference type="NCBI Taxonomy" id="2771"/>
    <lineage>
        <taxon>Eukaryota</taxon>
        <taxon>Rhodophyta</taxon>
        <taxon>Bangiophyceae</taxon>
        <taxon>Cyanidiales</taxon>
        <taxon>Cyanidiaceae</taxon>
        <taxon>Cyanidium</taxon>
    </lineage>
</organism>
<keyword evidence="10" id="KW-0460">Magnesium</keyword>
<dbReference type="GO" id="GO:0004044">
    <property type="term" value="F:amidophosphoribosyltransferase activity"/>
    <property type="evidence" value="ECO:0007669"/>
    <property type="project" value="UniProtKB-EC"/>
</dbReference>
<dbReference type="Pfam" id="PF00156">
    <property type="entry name" value="Pribosyltran"/>
    <property type="match status" value="1"/>
</dbReference>